<organism evidence="1 2">
    <name type="scientific">Sulfitobacter alexandrii</name>
    <dbReference type="NCBI Taxonomy" id="1917485"/>
    <lineage>
        <taxon>Bacteria</taxon>
        <taxon>Pseudomonadati</taxon>
        <taxon>Pseudomonadota</taxon>
        <taxon>Alphaproteobacteria</taxon>
        <taxon>Rhodobacterales</taxon>
        <taxon>Roseobacteraceae</taxon>
        <taxon>Sulfitobacter</taxon>
    </lineage>
</organism>
<accession>A0A1J0WNL8</accession>
<dbReference type="AlphaFoldDB" id="A0A1J0WNL8"/>
<dbReference type="PANTHER" id="PTHR37315">
    <property type="entry name" value="UPF0311 PROTEIN BLR7842"/>
    <property type="match status" value="1"/>
</dbReference>
<evidence type="ECO:0008006" key="3">
    <source>
        <dbReference type="Google" id="ProtNLM"/>
    </source>
</evidence>
<geneLocation type="plasmid" evidence="1 2">
    <name>unnamed4</name>
</geneLocation>
<proteinExistence type="predicted"/>
<reference evidence="1 2" key="1">
    <citation type="submission" date="2016-11" db="EMBL/GenBank/DDBJ databases">
        <title>Complete genome sequence of Sulfitobacter sp. AM1-D1, a toxic bacteria associated with marine dinoflagellate Alexandrium minutum in East China Sea.</title>
        <authorList>
            <person name="Yang Q."/>
            <person name="Zhang X."/>
            <person name="Tian X."/>
        </authorList>
    </citation>
    <scope>NUCLEOTIDE SEQUENCE [LARGE SCALE GENOMIC DNA]</scope>
    <source>
        <strain evidence="1 2">AM1-D1</strain>
        <plasmid evidence="1 2">unnamed4</plasmid>
    </source>
</reference>
<keyword evidence="2" id="KW-1185">Reference proteome</keyword>
<protein>
    <recommendedName>
        <fullName evidence="3">DUF3237 domain-containing protein</fullName>
    </recommendedName>
</protein>
<name>A0A1J0WNL8_9RHOB</name>
<gene>
    <name evidence="1" type="ORF">BOO69_20300</name>
</gene>
<dbReference type="Gene3D" id="2.40.160.20">
    <property type="match status" value="1"/>
</dbReference>
<keyword evidence="1" id="KW-0614">Plasmid</keyword>
<dbReference type="PANTHER" id="PTHR37315:SF1">
    <property type="entry name" value="UPF0311 PROTEIN BLR7842"/>
    <property type="match status" value="1"/>
</dbReference>
<evidence type="ECO:0000313" key="1">
    <source>
        <dbReference type="EMBL" id="APE45906.1"/>
    </source>
</evidence>
<sequence>MTTLGAPLSPGMPRLTRVCSIRAEIGPAMEFDTSRGTGRAIFPITGGAAVGAGWQATILPGGADFARRLADGTYEIEARYFMRLDDGTLVMVQNAGRMVPQKDGSFHGRTRAELEVPEGAMAHLGDMVLFGTAYAPSDDEERVYIELWHAEV</sequence>
<dbReference type="KEGG" id="suam:BOO69_20300"/>
<dbReference type="InterPro" id="IPR020915">
    <property type="entry name" value="UPF0311"/>
</dbReference>
<evidence type="ECO:0000313" key="2">
    <source>
        <dbReference type="Proteomes" id="UP000181897"/>
    </source>
</evidence>
<dbReference type="EMBL" id="CP018080">
    <property type="protein sequence ID" value="APE45906.1"/>
    <property type="molecule type" value="Genomic_DNA"/>
</dbReference>
<dbReference type="Proteomes" id="UP000181897">
    <property type="component" value="Plasmid unnamed4"/>
</dbReference>
<dbReference type="Pfam" id="PF11578">
    <property type="entry name" value="DUF3237"/>
    <property type="match status" value="1"/>
</dbReference>